<dbReference type="AlphaFoldDB" id="A0A248TCE9"/>
<dbReference type="Proteomes" id="UP000215137">
    <property type="component" value="Chromosome"/>
</dbReference>
<dbReference type="PANTHER" id="PTHR34215:SF1">
    <property type="entry name" value="YLXR DOMAIN-CONTAINING PROTEIN"/>
    <property type="match status" value="1"/>
</dbReference>
<keyword evidence="3" id="KW-1185">Reference proteome</keyword>
<feature type="domain" description="YlxR" evidence="1">
    <location>
        <begin position="10"/>
        <end position="82"/>
    </location>
</feature>
<reference evidence="2 3" key="1">
    <citation type="submission" date="2017-08" db="EMBL/GenBank/DDBJ databases">
        <title>Complete Genome Sequence of Bacillus kochii Oregon-R-modENCODE STRAIN BDGP4, isolated from Drosophila melanogaster gut.</title>
        <authorList>
            <person name="Wan K.H."/>
            <person name="Yu C."/>
            <person name="Park S."/>
            <person name="Hammonds A.S."/>
            <person name="Booth B.W."/>
            <person name="Celniker S.E."/>
        </authorList>
    </citation>
    <scope>NUCLEOTIDE SEQUENCE [LARGE SCALE GENOMIC DNA]</scope>
    <source>
        <strain evidence="2 3">BDGP4</strain>
    </source>
</reference>
<dbReference type="PANTHER" id="PTHR34215">
    <property type="entry name" value="BLL0784 PROTEIN"/>
    <property type="match status" value="1"/>
</dbReference>
<protein>
    <submittedName>
        <fullName evidence="2">RNA-binding protein</fullName>
    </submittedName>
</protein>
<name>A0A248TCE9_9BACI</name>
<proteinExistence type="predicted"/>
<dbReference type="CDD" id="cd00279">
    <property type="entry name" value="YlxR"/>
    <property type="match status" value="1"/>
</dbReference>
<dbReference type="InterPro" id="IPR035931">
    <property type="entry name" value="YlxR-like_sf"/>
</dbReference>
<dbReference type="InterPro" id="IPR037465">
    <property type="entry name" value="YlxR"/>
</dbReference>
<dbReference type="SUPFAM" id="SSF64376">
    <property type="entry name" value="YlxR-like"/>
    <property type="match status" value="1"/>
</dbReference>
<dbReference type="OrthoDB" id="9813251at2"/>
<accession>A0A248TCE9</accession>
<dbReference type="InterPro" id="IPR007393">
    <property type="entry name" value="YlxR_dom"/>
</dbReference>
<organism evidence="2 3">
    <name type="scientific">Cytobacillus kochii</name>
    <dbReference type="NCBI Taxonomy" id="859143"/>
    <lineage>
        <taxon>Bacteria</taxon>
        <taxon>Bacillati</taxon>
        <taxon>Bacillota</taxon>
        <taxon>Bacilli</taxon>
        <taxon>Bacillales</taxon>
        <taxon>Bacillaceae</taxon>
        <taxon>Cytobacillus</taxon>
    </lineage>
</organism>
<dbReference type="EMBL" id="CP022983">
    <property type="protein sequence ID" value="ASV65918.1"/>
    <property type="molecule type" value="Genomic_DNA"/>
</dbReference>
<dbReference type="NCBIfam" id="NF047356">
    <property type="entry name" value="RNA_bind_RnpM"/>
    <property type="match status" value="1"/>
</dbReference>
<dbReference type="Gene3D" id="3.30.1230.10">
    <property type="entry name" value="YlxR-like"/>
    <property type="match status" value="1"/>
</dbReference>
<dbReference type="Pfam" id="PF04296">
    <property type="entry name" value="YlxR"/>
    <property type="match status" value="1"/>
</dbReference>
<evidence type="ECO:0000313" key="2">
    <source>
        <dbReference type="EMBL" id="ASV65918.1"/>
    </source>
</evidence>
<sequence>MNKSRKIPMRKCIATGEMMPKKSLVRIVRSKEGEVSVDVTGKKSGRGAYLTKSKEAILLAKKKNILASHLDVQVDEDIYNELLDLIEKEK</sequence>
<gene>
    <name evidence="2" type="ORF">CKF48_00410</name>
</gene>
<evidence type="ECO:0000259" key="1">
    <source>
        <dbReference type="Pfam" id="PF04296"/>
    </source>
</evidence>
<dbReference type="RefSeq" id="WP_095369493.1">
    <property type="nucleotide sequence ID" value="NZ_CM126253.1"/>
</dbReference>
<dbReference type="KEGG" id="bko:CKF48_00410"/>
<evidence type="ECO:0000313" key="3">
    <source>
        <dbReference type="Proteomes" id="UP000215137"/>
    </source>
</evidence>